<evidence type="ECO:0000313" key="1">
    <source>
        <dbReference type="EMBL" id="RKO83953.1"/>
    </source>
</evidence>
<sequence length="312" mass="33302">MSDERPAEPIETRETIQQCSDLISSAQRLTVPENHGPDLVTASAICARLLVVPPDGATPPHIVPASRRGVEARVTSGHRAAQYQKPRSTSACGVGSALGARGGHFEMDVRGVGVFELPLGDPDWVGQGAGSGNPGPPIRAPQHVARPPPELRHFFKKLAGLRTLNVSSLTRLGSNASNRPQWAPLDHPLPLPSSKGSLPSVLCCVIIKQGYLEADGTTIPPRSSKTTALSFTPLNFSGLRDTTAATVAFFLCAKGTQLVFLAFDSHILADPVVLAGITTHTLEMDDIYVNIVGIDHDLKRENLEFVRVPART</sequence>
<dbReference type="AlphaFoldDB" id="A0A4P9VYV9"/>
<accession>A0A4P9VYV9</accession>
<proteinExistence type="predicted"/>
<keyword evidence="2" id="KW-1185">Reference proteome</keyword>
<gene>
    <name evidence="1" type="ORF">BDK51DRAFT_42549</name>
</gene>
<reference evidence="2" key="1">
    <citation type="journal article" date="2018" name="Nat. Microbiol.">
        <title>Leveraging single-cell genomics to expand the fungal tree of life.</title>
        <authorList>
            <person name="Ahrendt S.R."/>
            <person name="Quandt C.A."/>
            <person name="Ciobanu D."/>
            <person name="Clum A."/>
            <person name="Salamov A."/>
            <person name="Andreopoulos B."/>
            <person name="Cheng J.F."/>
            <person name="Woyke T."/>
            <person name="Pelin A."/>
            <person name="Henrissat B."/>
            <person name="Reynolds N.K."/>
            <person name="Benny G.L."/>
            <person name="Smith M.E."/>
            <person name="James T.Y."/>
            <person name="Grigoriev I.V."/>
        </authorList>
    </citation>
    <scope>NUCLEOTIDE SEQUENCE [LARGE SCALE GENOMIC DNA]</scope>
</reference>
<name>A0A4P9VYV9_9FUNG</name>
<organism evidence="1 2">
    <name type="scientific">Blyttiomyces helicus</name>
    <dbReference type="NCBI Taxonomy" id="388810"/>
    <lineage>
        <taxon>Eukaryota</taxon>
        <taxon>Fungi</taxon>
        <taxon>Fungi incertae sedis</taxon>
        <taxon>Chytridiomycota</taxon>
        <taxon>Chytridiomycota incertae sedis</taxon>
        <taxon>Chytridiomycetes</taxon>
        <taxon>Chytridiomycetes incertae sedis</taxon>
        <taxon>Blyttiomyces</taxon>
    </lineage>
</organism>
<dbReference type="EMBL" id="ML000661">
    <property type="protein sequence ID" value="RKO83953.1"/>
    <property type="molecule type" value="Genomic_DNA"/>
</dbReference>
<dbReference type="Proteomes" id="UP000269721">
    <property type="component" value="Unassembled WGS sequence"/>
</dbReference>
<protein>
    <submittedName>
        <fullName evidence="1">Uncharacterized protein</fullName>
    </submittedName>
</protein>
<evidence type="ECO:0000313" key="2">
    <source>
        <dbReference type="Proteomes" id="UP000269721"/>
    </source>
</evidence>